<protein>
    <submittedName>
        <fullName evidence="1">Uncharacterized protein</fullName>
    </submittedName>
</protein>
<sequence>MGQADIGPEAAENSVRVGLVVLDAPGGAKWRSGWGKVGAGREIGAADGARVPLTPSARVEGPLTPPAPAAATATTTATATATATAERMAHWCPYAGPMPHPLRNFRRPTA</sequence>
<reference evidence="1 2" key="1">
    <citation type="submission" date="2024-10" db="EMBL/GenBank/DDBJ databases">
        <authorList>
            <person name="Riesco R."/>
        </authorList>
    </citation>
    <scope>NUCLEOTIDE SEQUENCE [LARGE SCALE GENOMIC DNA]</scope>
    <source>
        <strain evidence="1 2">NCIMB 15450</strain>
    </source>
</reference>
<gene>
    <name evidence="1" type="ORF">ACHIRB_10045</name>
</gene>
<dbReference type="Proteomes" id="UP001609219">
    <property type="component" value="Unassembled WGS sequence"/>
</dbReference>
<name>A0ABW7K516_9NOCA</name>
<evidence type="ECO:0000313" key="1">
    <source>
        <dbReference type="EMBL" id="MFH5228911.1"/>
    </source>
</evidence>
<accession>A0ABW7K516</accession>
<dbReference type="RefSeq" id="WP_395127683.1">
    <property type="nucleotide sequence ID" value="NZ_JBIMSN010000042.1"/>
</dbReference>
<comment type="caution">
    <text evidence="1">The sequence shown here is derived from an EMBL/GenBank/DDBJ whole genome shotgun (WGS) entry which is preliminary data.</text>
</comment>
<evidence type="ECO:0000313" key="2">
    <source>
        <dbReference type="Proteomes" id="UP001609219"/>
    </source>
</evidence>
<organism evidence="1 2">
    <name type="scientific">Antrihabitans spumae</name>
    <dbReference type="NCBI Taxonomy" id="3373370"/>
    <lineage>
        <taxon>Bacteria</taxon>
        <taxon>Bacillati</taxon>
        <taxon>Actinomycetota</taxon>
        <taxon>Actinomycetes</taxon>
        <taxon>Mycobacteriales</taxon>
        <taxon>Nocardiaceae</taxon>
        <taxon>Antrihabitans</taxon>
    </lineage>
</organism>
<dbReference type="EMBL" id="JBIMSN010000042">
    <property type="protein sequence ID" value="MFH5228911.1"/>
    <property type="molecule type" value="Genomic_DNA"/>
</dbReference>
<keyword evidence="2" id="KW-1185">Reference proteome</keyword>
<proteinExistence type="predicted"/>